<dbReference type="Pfam" id="PF24556">
    <property type="entry name" value="SH3_Myosin-XVIIIa"/>
    <property type="match status" value="1"/>
</dbReference>
<feature type="non-terminal residue" evidence="10">
    <location>
        <position position="1"/>
    </location>
</feature>
<dbReference type="GO" id="GO:0032982">
    <property type="term" value="C:myosin filament"/>
    <property type="evidence" value="ECO:0007669"/>
    <property type="project" value="TreeGrafter"/>
</dbReference>
<keyword evidence="11" id="KW-1185">Reference proteome</keyword>
<evidence type="ECO:0000256" key="4">
    <source>
        <dbReference type="ARBA" id="ARBA00023123"/>
    </source>
</evidence>
<feature type="region of interest" description="Disordered" evidence="7">
    <location>
        <begin position="718"/>
        <end position="743"/>
    </location>
</feature>
<dbReference type="PANTHER" id="PTHR45615:SF13">
    <property type="entry name" value="UNCONVENTIONAL MYOSIN-XVIIIA"/>
    <property type="match status" value="1"/>
</dbReference>
<dbReference type="Proteomes" id="UP000562238">
    <property type="component" value="Unassembled WGS sequence"/>
</dbReference>
<feature type="binding site" evidence="6">
    <location>
        <begin position="504"/>
        <end position="511"/>
    </location>
    <ligand>
        <name>ATP</name>
        <dbReference type="ChEBI" id="CHEBI:30616"/>
    </ligand>
</feature>
<name>A0A7L4AF02_9AVES</name>
<dbReference type="GO" id="GO:0003774">
    <property type="term" value="F:cytoskeletal motor activity"/>
    <property type="evidence" value="ECO:0007669"/>
    <property type="project" value="UniProtKB-UniRule"/>
</dbReference>
<keyword evidence="4 6" id="KW-0518">Myosin</keyword>
<feature type="compositionally biased region" description="Polar residues" evidence="7">
    <location>
        <begin position="2039"/>
        <end position="2048"/>
    </location>
</feature>
<evidence type="ECO:0000256" key="7">
    <source>
        <dbReference type="SAM" id="MobiDB-lite"/>
    </source>
</evidence>
<feature type="region of interest" description="Disordered" evidence="7">
    <location>
        <begin position="1"/>
        <end position="34"/>
    </location>
</feature>
<feature type="region of interest" description="Disordered" evidence="7">
    <location>
        <begin position="140"/>
        <end position="167"/>
    </location>
</feature>
<evidence type="ECO:0000256" key="5">
    <source>
        <dbReference type="ARBA" id="ARBA00023175"/>
    </source>
</evidence>
<feature type="compositionally biased region" description="Basic and acidic residues" evidence="7">
    <location>
        <begin position="1547"/>
        <end position="1560"/>
    </location>
</feature>
<proteinExistence type="inferred from homology"/>
<dbReference type="CDD" id="cd06747">
    <property type="entry name" value="PDZ_MYO18-like"/>
    <property type="match status" value="1"/>
</dbReference>
<dbReference type="InterPro" id="IPR036961">
    <property type="entry name" value="Kinesin_motor_dom_sf"/>
</dbReference>
<protein>
    <submittedName>
        <fullName evidence="10">MY18A protein</fullName>
    </submittedName>
</protein>
<feature type="compositionally biased region" description="Basic and acidic residues" evidence="7">
    <location>
        <begin position="2049"/>
        <end position="2058"/>
    </location>
</feature>
<evidence type="ECO:0000256" key="6">
    <source>
        <dbReference type="PROSITE-ProRule" id="PRU00782"/>
    </source>
</evidence>
<feature type="domain" description="PDZ" evidence="8">
    <location>
        <begin position="225"/>
        <end position="316"/>
    </location>
</feature>
<comment type="caution">
    <text evidence="10">The sequence shown here is derived from an EMBL/GenBank/DDBJ whole genome shotgun (WGS) entry which is preliminary data.</text>
</comment>
<dbReference type="FunFam" id="2.30.42.10:FF:000059">
    <property type="entry name" value="unconventional myosin-XVIIIa isoform X1"/>
    <property type="match status" value="1"/>
</dbReference>
<evidence type="ECO:0000256" key="3">
    <source>
        <dbReference type="ARBA" id="ARBA00023054"/>
    </source>
</evidence>
<dbReference type="InterPro" id="IPR036034">
    <property type="entry name" value="PDZ_sf"/>
</dbReference>
<dbReference type="EMBL" id="VZZV01001146">
    <property type="protein sequence ID" value="NXW24413.1"/>
    <property type="molecule type" value="Genomic_DNA"/>
</dbReference>
<dbReference type="Gene3D" id="2.30.42.10">
    <property type="match status" value="1"/>
</dbReference>
<reference evidence="10 11" key="1">
    <citation type="submission" date="2019-09" db="EMBL/GenBank/DDBJ databases">
        <title>Bird 10,000 Genomes (B10K) Project - Family phase.</title>
        <authorList>
            <person name="Zhang G."/>
        </authorList>
    </citation>
    <scope>NUCLEOTIDE SEQUENCE [LARGE SCALE GENOMIC DNA]</scope>
    <source>
        <strain evidence="10">B10K-DU-010-60</strain>
        <tissue evidence="10">Muscle</tissue>
    </source>
</reference>
<dbReference type="SMART" id="SM00015">
    <property type="entry name" value="IQ"/>
    <property type="match status" value="1"/>
</dbReference>
<dbReference type="SMART" id="SM00242">
    <property type="entry name" value="MYSc"/>
    <property type="match status" value="1"/>
</dbReference>
<dbReference type="Gene3D" id="4.10.270.10">
    <property type="entry name" value="Myosin, subunit A"/>
    <property type="match status" value="1"/>
</dbReference>
<dbReference type="InterPro" id="IPR036064">
    <property type="entry name" value="MYSc_Myo18"/>
</dbReference>
<dbReference type="Pfam" id="PF00595">
    <property type="entry name" value="PDZ"/>
    <property type="match status" value="1"/>
</dbReference>
<dbReference type="SUPFAM" id="SSF52540">
    <property type="entry name" value="P-loop containing nucleoside triphosphate hydrolases"/>
    <property type="match status" value="1"/>
</dbReference>
<keyword evidence="6" id="KW-0009">Actin-binding</keyword>
<dbReference type="SUPFAM" id="SSF50156">
    <property type="entry name" value="PDZ domain-like"/>
    <property type="match status" value="1"/>
</dbReference>
<dbReference type="PRINTS" id="PR00193">
    <property type="entry name" value="MYOSINHEAVY"/>
</dbReference>
<evidence type="ECO:0000259" key="8">
    <source>
        <dbReference type="PROSITE" id="PS50106"/>
    </source>
</evidence>
<feature type="region of interest" description="Disordered" evidence="7">
    <location>
        <begin position="2011"/>
        <end position="2058"/>
    </location>
</feature>
<dbReference type="InterPro" id="IPR001478">
    <property type="entry name" value="PDZ"/>
</dbReference>
<dbReference type="GO" id="GO:0005524">
    <property type="term" value="F:ATP binding"/>
    <property type="evidence" value="ECO:0007669"/>
    <property type="project" value="UniProtKB-UniRule"/>
</dbReference>
<dbReference type="Gene3D" id="1.20.120.720">
    <property type="entry name" value="Myosin VI head, motor domain, U50 subdomain"/>
    <property type="match status" value="1"/>
</dbReference>
<feature type="compositionally biased region" description="Polar residues" evidence="7">
    <location>
        <begin position="721"/>
        <end position="730"/>
    </location>
</feature>
<dbReference type="InterPro" id="IPR000048">
    <property type="entry name" value="IQ_motif_EF-hand-BS"/>
</dbReference>
<keyword evidence="1 6" id="KW-0547">Nucleotide-binding</keyword>
<gene>
    <name evidence="10" type="primary">Myo18a</name>
    <name evidence="10" type="ORF">CIRPEC_R13296</name>
</gene>
<dbReference type="Gene3D" id="1.10.10.820">
    <property type="match status" value="1"/>
</dbReference>
<feature type="compositionally biased region" description="Low complexity" evidence="7">
    <location>
        <begin position="151"/>
        <end position="160"/>
    </location>
</feature>
<dbReference type="PROSITE" id="PS50106">
    <property type="entry name" value="PDZ"/>
    <property type="match status" value="1"/>
</dbReference>
<dbReference type="InterPro" id="IPR001609">
    <property type="entry name" value="Myosin_head_motor_dom-like"/>
</dbReference>
<feature type="region of interest" description="Disordered" evidence="7">
    <location>
        <begin position="1469"/>
        <end position="1507"/>
    </location>
</feature>
<comment type="similarity">
    <text evidence="6">Belongs to the TRAFAC class myosin-kinesin ATPase superfamily. Myosin family.</text>
</comment>
<dbReference type="Gene3D" id="3.30.70.1590">
    <property type="match status" value="1"/>
</dbReference>
<keyword evidence="2 6" id="KW-0067">ATP-binding</keyword>
<dbReference type="PANTHER" id="PTHR45615">
    <property type="entry name" value="MYOSIN HEAVY CHAIN, NON-MUSCLE"/>
    <property type="match status" value="1"/>
</dbReference>
<evidence type="ECO:0000313" key="10">
    <source>
        <dbReference type="EMBL" id="NXW24413.1"/>
    </source>
</evidence>
<dbReference type="InterPro" id="IPR057772">
    <property type="entry name" value="SH3_Myo18a"/>
</dbReference>
<dbReference type="FunFam" id="1.10.10.820:FF:000004">
    <property type="entry name" value="unconventional myosin-XVIIIa isoform X1"/>
    <property type="match status" value="1"/>
</dbReference>
<dbReference type="GO" id="GO:0051015">
    <property type="term" value="F:actin filament binding"/>
    <property type="evidence" value="ECO:0007669"/>
    <property type="project" value="TreeGrafter"/>
</dbReference>
<evidence type="ECO:0000256" key="1">
    <source>
        <dbReference type="ARBA" id="ARBA00022741"/>
    </source>
</evidence>
<keyword evidence="3" id="KW-0175">Coiled coil</keyword>
<accession>A0A7L4AF02</accession>
<comment type="caution">
    <text evidence="6">Lacks conserved residue(s) required for the propagation of feature annotation.</text>
</comment>
<feature type="non-terminal residue" evidence="10">
    <location>
        <position position="2058"/>
    </location>
</feature>
<dbReference type="GO" id="GO:0016460">
    <property type="term" value="C:myosin II complex"/>
    <property type="evidence" value="ECO:0007669"/>
    <property type="project" value="TreeGrafter"/>
</dbReference>
<dbReference type="Gene3D" id="1.20.58.530">
    <property type="match status" value="1"/>
</dbReference>
<dbReference type="Gene3D" id="1.20.5.1160">
    <property type="entry name" value="Vasodilator-stimulated phosphoprotein"/>
    <property type="match status" value="1"/>
</dbReference>
<dbReference type="FunFam" id="3.40.850.10:FF:000020">
    <property type="entry name" value="unconventional myosin-XVIIIa isoform X1"/>
    <property type="match status" value="1"/>
</dbReference>
<sequence>MFNLMKKDKEKDGARKEKKEKKEKKERMSAAELKSLEEMSMRRGFFNLNRASKRDSKTRLEISNPIPIKVASGSDLHLTDIDSDSNRGSVILDSGHLSTASSSDDLKVDDANFKGSVLQRAAKFGSLAKQNSQMIVKRFSFSQKSRDESTSETSTPSEHSAAPSPQVEVRALETQLAKQGVPPGHTCTPPATSLRARAPELVSKRFPAELRLPALVPPQPPTPRQLELQRRNTGDFGFSLRRTTMLDRAPDGQVYRRVVHFAEPGAGTKDLALGLVPGDRLVEINGRNVENKSRDEIVEMIRQSGETVQLKVQPILELSELSRCWLRGGQGMRRATWDAKTEEQIAAEEAWYETEKVWLVHRDGFSLGDQLRPEQGSPLPEGKVKVKLDHDGTVLEVEEDDVEKVNPPSCDRVEDLASLLYLNESSVLHTLRQRYGGNLLHTYAGPTMVIINPLSSPSMYSEKVMHMFKGCRREDTSPHIYAVAQAAYRSMLMSRQDQAVVLLGASGSGKTTNCQHLVQYLATIAGSTGKVFSAEKWQALYTILEAFGNSSTGMNGNATRFSQIISLDFDQAGQVASASVQTLLLEKLRVAKRPANEATFNVFYYLLACSDSTLRTELHFNHLAENNVFGIAPLSKPEEKQKATQQFNKLQAAMKVMGISGDEQKAFWLVLGAIYHLGAAGATKAGRKQFARHEWAQKAAYLLGCSLEELSSSIFKHQPKGTLQRSTSFRQGPDEPPLGEGSTGPKLTALECLEGMAAGLYSELFTLLISLLNRALKSSQHSVCSVTVVDTPGAQNPELAGQSRGATFEELCHNYAQERLQLLFHQRTFARELERYKEENIELALADAEPGSSGSVAVVDQPSHQALVRSLARTDEARGLLWLLEEEALQPGGNEDTLLERLFSYYGPQEGGKKGQAGPGTTGPCVGKAPVPCPSVPFLPTGHNPLLPSDKPRHFLLGHSSGTNWVEYDATGWLNHVKHNPASQNASVLLQESQKKVISSLFAGRGGSALVLSGSVAGLEGGSQLALRRATSMRKTFTTGVAAVKKKSLCIQIKLQVDALIDSIKKSKLHFVHCFLPKAAGGGGDPRAVPCRRVSGSELELPAEHCEAGLMQLDVPLLRAQLRGSRLLDALRMYRQGYPDHMVFAEFRRRFDVLAPHLTKKHGRNYIVVDEKRAVEELLESLDLEKSSYHMGLSRVFFRAGSLARLEEQRDAQTSRNITLFQAACRGFLARQQFKKRKIQDLAIRCVQKNIKKNKGVKGWPWWKLFTTVRPLIEVQLTEDQIRGKDEEIQQLKSKLEKVEKERNELRLNSDRLESRITELTSELTDERNTGESASQLLDAETAERLRAEKEMKDLQAKYDALKKQMESMEMEVMEARLIRAAELNGELDDDDSGGEWRLKYERAVREIDFTKKRLQQELEDKLEVEQQGKRQLERRLTDLQADSEESQRALQQLKKKCQRLAAELQDTKLHLEGQQGRNHDLEKKQRRFDSELSQAHEEAQRERLQREKLSREKDVLVAEVFGLKQLLEVSGPRSSPQSPNRRVPRAHGDPLSRQDKDSDITGLTQKAEALEAELQDISSQESKDEASLAKVKKQLRDLEAKVKDQEEELDEQAGTIQMLEQAKLRLEMEMERLRQTHAKEVESRDEEVEEIRQSCQKKLKQMEVQLEEEYEDKQKVLREKRELESKLSAVSEQANQRDFETEKRLRRDLKRTKALLADAQIMLDHLKNNAPSKREIAQLKNQLEESEFTCAAAVKARKSMEVEIEDLHLQIDDLAKAKAALEEQLSRLQREKNEVQSRLEEDQEDMNELMKKHKAAVAQASRDLAQMNDLQAQLEEVSKEKQELQEKLQGLQSQLEFLEQSMVDKSLVSRQEAKIRELETRLEFERTQVKRLESLATRLKENMEKLTEERDQRAAAENREKEQNKRLQRQLRDVKEEMGELAKKEAEASRKKHELEMDLESLEAANQSLQSDLKLAFKRIGDLQAAIEDEMESDSNEDLINSLQDMVAKYQKRKSKLDGDSDVDSELEERVDGVKSWLSKNKGSSKALSDDGSLKGS</sequence>
<keyword evidence="5 6" id="KW-0505">Motor protein</keyword>
<feature type="region of interest" description="Disordered" evidence="7">
    <location>
        <begin position="1904"/>
        <end position="1932"/>
    </location>
</feature>
<feature type="domain" description="Myosin motor" evidence="9">
    <location>
        <begin position="411"/>
        <end position="1211"/>
    </location>
</feature>
<organism evidence="10 11">
    <name type="scientific">Circaetus pectoralis</name>
    <name type="common">black-chested snake-eagle</name>
    <dbReference type="NCBI Taxonomy" id="321084"/>
    <lineage>
        <taxon>Eukaryota</taxon>
        <taxon>Metazoa</taxon>
        <taxon>Chordata</taxon>
        <taxon>Craniata</taxon>
        <taxon>Vertebrata</taxon>
        <taxon>Euteleostomi</taxon>
        <taxon>Archelosauria</taxon>
        <taxon>Archosauria</taxon>
        <taxon>Dinosauria</taxon>
        <taxon>Saurischia</taxon>
        <taxon>Theropoda</taxon>
        <taxon>Coelurosauria</taxon>
        <taxon>Aves</taxon>
        <taxon>Neognathae</taxon>
        <taxon>Neoaves</taxon>
        <taxon>Telluraves</taxon>
        <taxon>Accipitrimorphae</taxon>
        <taxon>Accipitriformes</taxon>
        <taxon>Accipitridae</taxon>
        <taxon>Accipitrinae</taxon>
        <taxon>Circaetus</taxon>
    </lineage>
</organism>
<dbReference type="Pfam" id="PF00063">
    <property type="entry name" value="Myosin_head"/>
    <property type="match status" value="2"/>
</dbReference>
<dbReference type="Gene3D" id="1.20.5.340">
    <property type="match status" value="1"/>
</dbReference>
<feature type="compositionally biased region" description="Basic and acidic residues" evidence="7">
    <location>
        <begin position="23"/>
        <end position="34"/>
    </location>
</feature>
<dbReference type="CDD" id="cd01386">
    <property type="entry name" value="MYSc_Myo18"/>
    <property type="match status" value="1"/>
</dbReference>
<dbReference type="FunFam" id="1.20.5.1160:FF:000006">
    <property type="entry name" value="Myosin-XVIIIa isoform a"/>
    <property type="match status" value="1"/>
</dbReference>
<dbReference type="PROSITE" id="PS51456">
    <property type="entry name" value="MYOSIN_MOTOR"/>
    <property type="match status" value="1"/>
</dbReference>
<dbReference type="SMART" id="SM00228">
    <property type="entry name" value="PDZ"/>
    <property type="match status" value="1"/>
</dbReference>
<evidence type="ECO:0000259" key="9">
    <source>
        <dbReference type="PROSITE" id="PS51456"/>
    </source>
</evidence>
<dbReference type="GO" id="GO:0005737">
    <property type="term" value="C:cytoplasm"/>
    <property type="evidence" value="ECO:0007669"/>
    <property type="project" value="TreeGrafter"/>
</dbReference>
<evidence type="ECO:0000313" key="11">
    <source>
        <dbReference type="Proteomes" id="UP000562238"/>
    </source>
</evidence>
<dbReference type="InterPro" id="IPR027417">
    <property type="entry name" value="P-loop_NTPase"/>
</dbReference>
<dbReference type="Pfam" id="PF00612">
    <property type="entry name" value="IQ"/>
    <property type="match status" value="1"/>
</dbReference>
<dbReference type="Gene3D" id="3.40.850.10">
    <property type="entry name" value="Kinesin motor domain"/>
    <property type="match status" value="1"/>
</dbReference>
<dbReference type="GO" id="GO:0031032">
    <property type="term" value="P:actomyosin structure organization"/>
    <property type="evidence" value="ECO:0007669"/>
    <property type="project" value="TreeGrafter"/>
</dbReference>
<feature type="region of interest" description="Disordered" evidence="7">
    <location>
        <begin position="1529"/>
        <end position="1560"/>
    </location>
</feature>
<dbReference type="FunFam" id="4.10.270.10:FF:000002">
    <property type="entry name" value="unconventional myosin-XVIIIa isoform X1"/>
    <property type="match status" value="1"/>
</dbReference>
<feature type="compositionally biased region" description="Basic and acidic residues" evidence="7">
    <location>
        <begin position="1"/>
        <end position="17"/>
    </location>
</feature>
<dbReference type="PROSITE" id="PS50096">
    <property type="entry name" value="IQ"/>
    <property type="match status" value="1"/>
</dbReference>
<evidence type="ECO:0000256" key="2">
    <source>
        <dbReference type="ARBA" id="ARBA00022840"/>
    </source>
</evidence>